<protein>
    <submittedName>
        <fullName evidence="1">Uncharacterized protein</fullName>
    </submittedName>
</protein>
<organism evidence="1 2">
    <name type="scientific">Eretmocerus hayati</name>
    <dbReference type="NCBI Taxonomy" id="131215"/>
    <lineage>
        <taxon>Eukaryota</taxon>
        <taxon>Metazoa</taxon>
        <taxon>Ecdysozoa</taxon>
        <taxon>Arthropoda</taxon>
        <taxon>Hexapoda</taxon>
        <taxon>Insecta</taxon>
        <taxon>Pterygota</taxon>
        <taxon>Neoptera</taxon>
        <taxon>Endopterygota</taxon>
        <taxon>Hymenoptera</taxon>
        <taxon>Apocrita</taxon>
        <taxon>Proctotrupomorpha</taxon>
        <taxon>Chalcidoidea</taxon>
        <taxon>Aphelinidae</taxon>
        <taxon>Aphelininae</taxon>
        <taxon>Eretmocerus</taxon>
    </lineage>
</organism>
<gene>
    <name evidence="1" type="ORF">QAD02_002922</name>
</gene>
<accession>A0ACC2NKE5</accession>
<evidence type="ECO:0000313" key="2">
    <source>
        <dbReference type="Proteomes" id="UP001239111"/>
    </source>
</evidence>
<dbReference type="EMBL" id="CM056743">
    <property type="protein sequence ID" value="KAJ8671663.1"/>
    <property type="molecule type" value="Genomic_DNA"/>
</dbReference>
<keyword evidence="2" id="KW-1185">Reference proteome</keyword>
<reference evidence="1" key="1">
    <citation type="submission" date="2023-04" db="EMBL/GenBank/DDBJ databases">
        <title>A chromosome-level genome assembly of the parasitoid wasp Eretmocerus hayati.</title>
        <authorList>
            <person name="Zhong Y."/>
            <person name="Liu S."/>
            <person name="Liu Y."/>
        </authorList>
    </citation>
    <scope>NUCLEOTIDE SEQUENCE</scope>
    <source>
        <strain evidence="1">ZJU_SS_LIU_2023</strain>
    </source>
</reference>
<sequence length="130" mass="14982">MQENACRTCVLNRRWSYHGLENEPLVALFYKTCGKKKGKRCSNAASYSDAYEEYEDVVVTEYVTIELYEEWNPVNINENKVRVQSGTTCVFTEDHCTDNKLGYAFWDVIPLGHCVKDASTKLFEGYVTKL</sequence>
<dbReference type="Proteomes" id="UP001239111">
    <property type="component" value="Chromosome 3"/>
</dbReference>
<proteinExistence type="predicted"/>
<evidence type="ECO:0000313" key="1">
    <source>
        <dbReference type="EMBL" id="KAJ8671663.1"/>
    </source>
</evidence>
<name>A0ACC2NKE5_9HYME</name>
<comment type="caution">
    <text evidence="1">The sequence shown here is derived from an EMBL/GenBank/DDBJ whole genome shotgun (WGS) entry which is preliminary data.</text>
</comment>